<keyword evidence="3" id="KW-1185">Reference proteome</keyword>
<protein>
    <submittedName>
        <fullName evidence="2">SGNH/GDSL hydrolase family protein</fullName>
    </submittedName>
</protein>
<dbReference type="InterPro" id="IPR053140">
    <property type="entry name" value="GDSL_Rv0518-like"/>
</dbReference>
<dbReference type="Proteomes" id="UP001447516">
    <property type="component" value="Unassembled WGS sequence"/>
</dbReference>
<dbReference type="InterPro" id="IPR013830">
    <property type="entry name" value="SGNH_hydro"/>
</dbReference>
<dbReference type="EMBL" id="JBDJAW010000059">
    <property type="protein sequence ID" value="MEN3540782.1"/>
    <property type="molecule type" value="Genomic_DNA"/>
</dbReference>
<evidence type="ECO:0000313" key="3">
    <source>
        <dbReference type="Proteomes" id="UP001447516"/>
    </source>
</evidence>
<dbReference type="GO" id="GO:0016787">
    <property type="term" value="F:hydrolase activity"/>
    <property type="evidence" value="ECO:0007669"/>
    <property type="project" value="UniProtKB-KW"/>
</dbReference>
<dbReference type="Pfam" id="PF13472">
    <property type="entry name" value="Lipase_GDSL_2"/>
    <property type="match status" value="1"/>
</dbReference>
<gene>
    <name evidence="2" type="ORF">AAH991_37110</name>
</gene>
<dbReference type="RefSeq" id="WP_346230629.1">
    <property type="nucleotide sequence ID" value="NZ_JBDJAW010000059.1"/>
</dbReference>
<organism evidence="2 3">
    <name type="scientific">Microbispora maris</name>
    <dbReference type="NCBI Taxonomy" id="3144104"/>
    <lineage>
        <taxon>Bacteria</taxon>
        <taxon>Bacillati</taxon>
        <taxon>Actinomycetota</taxon>
        <taxon>Actinomycetes</taxon>
        <taxon>Streptosporangiales</taxon>
        <taxon>Streptosporangiaceae</taxon>
        <taxon>Microbispora</taxon>
    </lineage>
</organism>
<dbReference type="PANTHER" id="PTHR43784">
    <property type="entry name" value="GDSL-LIKE LIPASE/ACYLHYDROLASE, PUTATIVE (AFU_ORTHOLOGUE AFUA_2G00820)-RELATED"/>
    <property type="match status" value="1"/>
</dbReference>
<keyword evidence="2" id="KW-0378">Hydrolase</keyword>
<comment type="caution">
    <text evidence="2">The sequence shown here is derived from an EMBL/GenBank/DDBJ whole genome shotgun (WGS) entry which is preliminary data.</text>
</comment>
<dbReference type="CDD" id="cd01830">
    <property type="entry name" value="XynE_like"/>
    <property type="match status" value="1"/>
</dbReference>
<dbReference type="SUPFAM" id="SSF52266">
    <property type="entry name" value="SGNH hydrolase"/>
    <property type="match status" value="1"/>
</dbReference>
<name>A0ABV0B374_9ACTN</name>
<reference evidence="2 3" key="1">
    <citation type="submission" date="2024-05" db="EMBL/GenBank/DDBJ databases">
        <title>Microbispora sp.ZYX-F-249.</title>
        <authorList>
            <person name="Xie H."/>
        </authorList>
    </citation>
    <scope>NUCLEOTIDE SEQUENCE [LARGE SCALE GENOMIC DNA]</scope>
    <source>
        <strain evidence="2 3">ZYX-F-249</strain>
    </source>
</reference>
<dbReference type="Gene3D" id="3.40.50.1110">
    <property type="entry name" value="SGNH hydrolase"/>
    <property type="match status" value="1"/>
</dbReference>
<evidence type="ECO:0000313" key="2">
    <source>
        <dbReference type="EMBL" id="MEN3540782.1"/>
    </source>
</evidence>
<proteinExistence type="predicted"/>
<evidence type="ECO:0000259" key="1">
    <source>
        <dbReference type="Pfam" id="PF13472"/>
    </source>
</evidence>
<dbReference type="PANTHER" id="PTHR43784:SF2">
    <property type="entry name" value="GDSL-LIKE LIPASE_ACYLHYDROLASE, PUTATIVE (AFU_ORTHOLOGUE AFUA_2G00820)-RELATED"/>
    <property type="match status" value="1"/>
</dbReference>
<dbReference type="InterPro" id="IPR036514">
    <property type="entry name" value="SGNH_hydro_sf"/>
</dbReference>
<sequence length="420" mass="43912">MTRPPWMPQAAAVPSADGHWVPTWTAMPQAAEPDNMPPAPFTRDDVVLSDATLRQTIRVSTGGERIRLRVSNAFGGAALPVTRVSVALPAGGRAGVSAIRPGTARPVTFHGRPSVTIPAGAQAVSDPLDAGVAPRSNLTVTVHLADGQRAAGTTAHPGSRTTSYLVAGDHADAADLPGATPVDHWYLLSALEVWAAPSAAAVAVVGDSLSDGRGSTTNGNDRWPDRLADRLQSLPGTCGVAVVNQAAGGNRVLHDGLGPNALARLDRDVLAHSGVAWLILFEGVNDIGTAEATEAAQKQVADELIFAYDQIVTRAHARGIRVYGATLTPFGGNTPYDDPGGCREAARQAVNQWIRTGGRFDAVVDFDRAARDPADPRRLRAAYDVGDHLHLNPAGYQALADAVPVGLFLPEPLPPGFRFG</sequence>
<accession>A0ABV0B374</accession>
<feature type="domain" description="SGNH hydrolase-type esterase" evidence="1">
    <location>
        <begin position="204"/>
        <end position="398"/>
    </location>
</feature>